<keyword evidence="5" id="KW-0732">Signal</keyword>
<dbReference type="AlphaFoldDB" id="A0A239GE63"/>
<evidence type="ECO:0000313" key="7">
    <source>
        <dbReference type="EMBL" id="SNS67596.1"/>
    </source>
</evidence>
<evidence type="ECO:0000256" key="1">
    <source>
        <dbReference type="ARBA" id="ARBA00023002"/>
    </source>
</evidence>
<dbReference type="PROSITE" id="PS51257">
    <property type="entry name" value="PROKAR_LIPOPROTEIN"/>
    <property type="match status" value="1"/>
</dbReference>
<feature type="chain" id="PRO_5012557175" description="Peptide methionine sulfoxide reductase MsrA" evidence="5">
    <location>
        <begin position="25"/>
        <end position="223"/>
    </location>
</feature>
<accession>A0A239GE63</accession>
<evidence type="ECO:0000256" key="3">
    <source>
        <dbReference type="ARBA" id="ARBA00048782"/>
    </source>
</evidence>
<dbReference type="HAMAP" id="MF_01401">
    <property type="entry name" value="MsrA"/>
    <property type="match status" value="1"/>
</dbReference>
<evidence type="ECO:0000256" key="5">
    <source>
        <dbReference type="SAM" id="SignalP"/>
    </source>
</evidence>
<evidence type="ECO:0000256" key="4">
    <source>
        <dbReference type="HAMAP-Rule" id="MF_01401"/>
    </source>
</evidence>
<dbReference type="InterPro" id="IPR036509">
    <property type="entry name" value="Met_Sox_Rdtase_MsrA_sf"/>
</dbReference>
<evidence type="ECO:0000259" key="6">
    <source>
        <dbReference type="Pfam" id="PF01625"/>
    </source>
</evidence>
<feature type="active site" evidence="4">
    <location>
        <position position="52"/>
    </location>
</feature>
<comment type="catalytic activity">
    <reaction evidence="2 4">
        <text>L-methionyl-[protein] + [thioredoxin]-disulfide + H2O = L-methionyl-(S)-S-oxide-[protein] + [thioredoxin]-dithiol</text>
        <dbReference type="Rhea" id="RHEA:14217"/>
        <dbReference type="Rhea" id="RHEA-COMP:10698"/>
        <dbReference type="Rhea" id="RHEA-COMP:10700"/>
        <dbReference type="Rhea" id="RHEA-COMP:12313"/>
        <dbReference type="Rhea" id="RHEA-COMP:12315"/>
        <dbReference type="ChEBI" id="CHEBI:15377"/>
        <dbReference type="ChEBI" id="CHEBI:16044"/>
        <dbReference type="ChEBI" id="CHEBI:29950"/>
        <dbReference type="ChEBI" id="CHEBI:44120"/>
        <dbReference type="ChEBI" id="CHEBI:50058"/>
        <dbReference type="EC" id="1.8.4.11"/>
    </reaction>
</comment>
<dbReference type="EC" id="1.8.4.11" evidence="4"/>
<dbReference type="GO" id="GO:0033744">
    <property type="term" value="F:L-methionine:thioredoxin-disulfide S-oxidoreductase activity"/>
    <property type="evidence" value="ECO:0007669"/>
    <property type="project" value="RHEA"/>
</dbReference>
<dbReference type="PANTHER" id="PTHR43774:SF1">
    <property type="entry name" value="PEPTIDE METHIONINE SULFOXIDE REDUCTASE MSRA 2"/>
    <property type="match status" value="1"/>
</dbReference>
<keyword evidence="8" id="KW-1185">Reference proteome</keyword>
<comment type="catalytic activity">
    <reaction evidence="3 4">
        <text>[thioredoxin]-disulfide + L-methionine + H2O = L-methionine (S)-S-oxide + [thioredoxin]-dithiol</text>
        <dbReference type="Rhea" id="RHEA:19993"/>
        <dbReference type="Rhea" id="RHEA-COMP:10698"/>
        <dbReference type="Rhea" id="RHEA-COMP:10700"/>
        <dbReference type="ChEBI" id="CHEBI:15377"/>
        <dbReference type="ChEBI" id="CHEBI:29950"/>
        <dbReference type="ChEBI" id="CHEBI:50058"/>
        <dbReference type="ChEBI" id="CHEBI:57844"/>
        <dbReference type="ChEBI" id="CHEBI:58772"/>
        <dbReference type="EC" id="1.8.4.11"/>
    </reaction>
</comment>
<proteinExistence type="inferred from homology"/>
<dbReference type="InterPro" id="IPR002569">
    <property type="entry name" value="Met_Sox_Rdtase_MsrA_dom"/>
</dbReference>
<reference evidence="7 8" key="1">
    <citation type="submission" date="2017-06" db="EMBL/GenBank/DDBJ databases">
        <authorList>
            <person name="Kim H.J."/>
            <person name="Triplett B.A."/>
        </authorList>
    </citation>
    <scope>NUCLEOTIDE SEQUENCE [LARGE SCALE GENOMIC DNA]</scope>
    <source>
        <strain evidence="7 8">DS15</strain>
    </source>
</reference>
<keyword evidence="1 4" id="KW-0560">Oxidoreductase</keyword>
<dbReference type="Proteomes" id="UP000198339">
    <property type="component" value="Unassembled WGS sequence"/>
</dbReference>
<comment type="function">
    <text evidence="4">Has an important function as a repair enzyme for proteins that have been inactivated by oxidation. Catalyzes the reversible oxidation-reduction of methionine sulfoxide in proteins to methionine.</text>
</comment>
<sequence length="223" mass="23701">MIGRAGLAALVAAVALAGCTPAQAESVVRLPAATFDPAVKASRATAIFAGGCFWGVEGVFSNVKGVIAVESGYHGGSKANASYDRTSTGTTGHAESVRITYDPRVISYGDLLRILFSVVADSTLKNRQGPDSGPQYRAAIVPLDAAQRKVAAAYLAQIGKGGYFAKPIVARVEPYKAFYPAEAYHQDFMRRHPSNAYIVRWDAPKLAALKRLYPAMVRAKPAP</sequence>
<dbReference type="GO" id="GO:0008113">
    <property type="term" value="F:peptide-methionine (S)-S-oxide reductase activity"/>
    <property type="evidence" value="ECO:0007669"/>
    <property type="project" value="UniProtKB-UniRule"/>
</dbReference>
<organism evidence="7 8">
    <name type="scientific">Sphingopyxis indica</name>
    <dbReference type="NCBI Taxonomy" id="436663"/>
    <lineage>
        <taxon>Bacteria</taxon>
        <taxon>Pseudomonadati</taxon>
        <taxon>Pseudomonadota</taxon>
        <taxon>Alphaproteobacteria</taxon>
        <taxon>Sphingomonadales</taxon>
        <taxon>Sphingomonadaceae</taxon>
        <taxon>Sphingopyxis</taxon>
    </lineage>
</organism>
<gene>
    <name evidence="4" type="primary">msrA</name>
    <name evidence="7" type="ORF">SAMN06295955_103163</name>
</gene>
<comment type="similarity">
    <text evidence="4">Belongs to the MsrA Met sulfoxide reductase family.</text>
</comment>
<dbReference type="SUPFAM" id="SSF55068">
    <property type="entry name" value="Peptide methionine sulfoxide reductase"/>
    <property type="match status" value="1"/>
</dbReference>
<dbReference type="EMBL" id="FZPA01000003">
    <property type="protein sequence ID" value="SNS67596.1"/>
    <property type="molecule type" value="Genomic_DNA"/>
</dbReference>
<dbReference type="NCBIfam" id="TIGR00401">
    <property type="entry name" value="msrA"/>
    <property type="match status" value="1"/>
</dbReference>
<dbReference type="PANTHER" id="PTHR43774">
    <property type="entry name" value="PEPTIDE METHIONINE SULFOXIDE REDUCTASE"/>
    <property type="match status" value="1"/>
</dbReference>
<evidence type="ECO:0000256" key="2">
    <source>
        <dbReference type="ARBA" id="ARBA00047806"/>
    </source>
</evidence>
<dbReference type="Pfam" id="PF01625">
    <property type="entry name" value="PMSR"/>
    <property type="match status" value="1"/>
</dbReference>
<name>A0A239GE63_9SPHN</name>
<protein>
    <recommendedName>
        <fullName evidence="4">Peptide methionine sulfoxide reductase MsrA</fullName>
        <shortName evidence="4">Protein-methionine-S-oxide reductase</shortName>
        <ecNumber evidence="4">1.8.4.11</ecNumber>
    </recommendedName>
    <alternativeName>
        <fullName evidence="4">Peptide-methionine (S)-S-oxide reductase</fullName>
        <shortName evidence="4">Peptide Met(O) reductase</shortName>
    </alternativeName>
</protein>
<dbReference type="Gene3D" id="3.30.1060.10">
    <property type="entry name" value="Peptide methionine sulphoxide reductase MsrA"/>
    <property type="match status" value="1"/>
</dbReference>
<feature type="domain" description="Peptide methionine sulphoxide reductase MsrA" evidence="6">
    <location>
        <begin position="45"/>
        <end position="197"/>
    </location>
</feature>
<evidence type="ECO:0000313" key="8">
    <source>
        <dbReference type="Proteomes" id="UP000198339"/>
    </source>
</evidence>
<feature type="signal peptide" evidence="5">
    <location>
        <begin position="1"/>
        <end position="24"/>
    </location>
</feature>